<evidence type="ECO:0000313" key="2">
    <source>
        <dbReference type="EMBL" id="CAB4170739.1"/>
    </source>
</evidence>
<protein>
    <submittedName>
        <fullName evidence="2">Uncharacterized protein</fullName>
    </submittedName>
</protein>
<dbReference type="EMBL" id="LR796625">
    <property type="protein sequence ID" value="CAB4154671.1"/>
    <property type="molecule type" value="Genomic_DNA"/>
</dbReference>
<evidence type="ECO:0000313" key="3">
    <source>
        <dbReference type="EMBL" id="CAB4198468.1"/>
    </source>
</evidence>
<organism evidence="2">
    <name type="scientific">uncultured Caudovirales phage</name>
    <dbReference type="NCBI Taxonomy" id="2100421"/>
    <lineage>
        <taxon>Viruses</taxon>
        <taxon>Duplodnaviria</taxon>
        <taxon>Heunggongvirae</taxon>
        <taxon>Uroviricota</taxon>
        <taxon>Caudoviricetes</taxon>
        <taxon>Peduoviridae</taxon>
        <taxon>Maltschvirus</taxon>
        <taxon>Maltschvirus maltsch</taxon>
    </lineage>
</organism>
<name>A0A6J5PFS5_9CAUD</name>
<reference evidence="2" key="1">
    <citation type="submission" date="2020-05" db="EMBL/GenBank/DDBJ databases">
        <authorList>
            <person name="Chiriac C."/>
            <person name="Salcher M."/>
            <person name="Ghai R."/>
            <person name="Kavagutti S V."/>
        </authorList>
    </citation>
    <scope>NUCLEOTIDE SEQUENCE</scope>
</reference>
<gene>
    <name evidence="3" type="ORF">UFOVP1307_104</name>
    <name evidence="1" type="ORF">UFOVP651_19</name>
    <name evidence="2" type="ORF">UFOVP902_98</name>
</gene>
<dbReference type="EMBL" id="LR796859">
    <property type="protein sequence ID" value="CAB4170739.1"/>
    <property type="molecule type" value="Genomic_DNA"/>
</dbReference>
<accession>A0A6J5PFS5</accession>
<dbReference type="EMBL" id="LR797270">
    <property type="protein sequence ID" value="CAB4198468.1"/>
    <property type="molecule type" value="Genomic_DNA"/>
</dbReference>
<proteinExistence type="predicted"/>
<evidence type="ECO:0000313" key="1">
    <source>
        <dbReference type="EMBL" id="CAB4154671.1"/>
    </source>
</evidence>
<sequence>MKYQRNNKTGFLIWLRHLGMLCKKPHQAKPRIRISHTVMPPDTLTPIEAEQHVWIESKKRSRTNCQFDSKTRTCPCGINSVEAFAMDKCNKK</sequence>